<feature type="region of interest" description="Disordered" evidence="2">
    <location>
        <begin position="1"/>
        <end position="81"/>
    </location>
</feature>
<dbReference type="SMART" id="SM00343">
    <property type="entry name" value="ZnF_C2HC"/>
    <property type="match status" value="2"/>
</dbReference>
<sequence>MEVETQIERERITQTSDSEEGSSRGEMLWWVKQSPEWKGVRSTSPPDRPAMEAIDRPSTPRNPSPDIASTDRTEEDRSRAREACWNCESPSHFAYECPLPRRPGFCFRCGQKGYTVRTCPECGAAWRLEGPYKEGKGHDLGQEAPRRRGPPPGTPRY</sequence>
<evidence type="ECO:0000313" key="5">
    <source>
        <dbReference type="RefSeq" id="XP_024889697.1"/>
    </source>
</evidence>
<name>A0A6J1R506_9HYME</name>
<feature type="domain" description="CCHC-type" evidence="3">
    <location>
        <begin position="106"/>
        <end position="121"/>
    </location>
</feature>
<dbReference type="GeneID" id="112466049"/>
<keyword evidence="4" id="KW-1185">Reference proteome</keyword>
<evidence type="ECO:0000256" key="1">
    <source>
        <dbReference type="PROSITE-ProRule" id="PRU00047"/>
    </source>
</evidence>
<feature type="compositionally biased region" description="Basic and acidic residues" evidence="2">
    <location>
        <begin position="69"/>
        <end position="81"/>
    </location>
</feature>
<dbReference type="GO" id="GO:0003676">
    <property type="term" value="F:nucleic acid binding"/>
    <property type="evidence" value="ECO:0007669"/>
    <property type="project" value="InterPro"/>
</dbReference>
<dbReference type="PROSITE" id="PS50158">
    <property type="entry name" value="ZF_CCHC"/>
    <property type="match status" value="2"/>
</dbReference>
<proteinExistence type="predicted"/>
<feature type="domain" description="CCHC-type" evidence="3">
    <location>
        <begin position="84"/>
        <end position="98"/>
    </location>
</feature>
<reference evidence="5" key="1">
    <citation type="submission" date="2025-08" db="UniProtKB">
        <authorList>
            <consortium name="RefSeq"/>
        </authorList>
    </citation>
    <scope>IDENTIFICATION</scope>
    <source>
        <tissue evidence="5">Whole body</tissue>
    </source>
</reference>
<dbReference type="OrthoDB" id="7701670at2759"/>
<keyword evidence="1" id="KW-0863">Zinc-finger</keyword>
<accession>A0A6J1R506</accession>
<organism evidence="4 5">
    <name type="scientific">Temnothorax curvispinosus</name>
    <dbReference type="NCBI Taxonomy" id="300111"/>
    <lineage>
        <taxon>Eukaryota</taxon>
        <taxon>Metazoa</taxon>
        <taxon>Ecdysozoa</taxon>
        <taxon>Arthropoda</taxon>
        <taxon>Hexapoda</taxon>
        <taxon>Insecta</taxon>
        <taxon>Pterygota</taxon>
        <taxon>Neoptera</taxon>
        <taxon>Endopterygota</taxon>
        <taxon>Hymenoptera</taxon>
        <taxon>Apocrita</taxon>
        <taxon>Aculeata</taxon>
        <taxon>Formicoidea</taxon>
        <taxon>Formicidae</taxon>
        <taxon>Myrmicinae</taxon>
        <taxon>Temnothorax</taxon>
    </lineage>
</organism>
<keyword evidence="1" id="KW-0862">Zinc</keyword>
<evidence type="ECO:0000256" key="2">
    <source>
        <dbReference type="SAM" id="MobiDB-lite"/>
    </source>
</evidence>
<feature type="region of interest" description="Disordered" evidence="2">
    <location>
        <begin position="130"/>
        <end position="157"/>
    </location>
</feature>
<gene>
    <name evidence="5" type="primary">LOC112466049</name>
</gene>
<keyword evidence="1" id="KW-0479">Metal-binding</keyword>
<dbReference type="InterPro" id="IPR001878">
    <property type="entry name" value="Znf_CCHC"/>
</dbReference>
<dbReference type="Proteomes" id="UP000504618">
    <property type="component" value="Unplaced"/>
</dbReference>
<dbReference type="SUPFAM" id="SSF57756">
    <property type="entry name" value="Retrovirus zinc finger-like domains"/>
    <property type="match status" value="1"/>
</dbReference>
<evidence type="ECO:0000313" key="4">
    <source>
        <dbReference type="Proteomes" id="UP000504618"/>
    </source>
</evidence>
<dbReference type="Gene3D" id="4.10.60.10">
    <property type="entry name" value="Zinc finger, CCHC-type"/>
    <property type="match status" value="1"/>
</dbReference>
<protein>
    <submittedName>
        <fullName evidence="5">DNA-binding protein HEXBP-like</fullName>
    </submittedName>
</protein>
<dbReference type="InterPro" id="IPR036875">
    <property type="entry name" value="Znf_CCHC_sf"/>
</dbReference>
<dbReference type="GO" id="GO:0008270">
    <property type="term" value="F:zinc ion binding"/>
    <property type="evidence" value="ECO:0007669"/>
    <property type="project" value="UniProtKB-KW"/>
</dbReference>
<feature type="compositionally biased region" description="Basic and acidic residues" evidence="2">
    <location>
        <begin position="1"/>
        <end position="12"/>
    </location>
</feature>
<dbReference type="RefSeq" id="XP_024889697.1">
    <property type="nucleotide sequence ID" value="XM_025033929.1"/>
</dbReference>
<evidence type="ECO:0000259" key="3">
    <source>
        <dbReference type="PROSITE" id="PS50158"/>
    </source>
</evidence>
<dbReference type="AlphaFoldDB" id="A0A6J1R506"/>
<feature type="compositionally biased region" description="Basic and acidic residues" evidence="2">
    <location>
        <begin position="130"/>
        <end position="146"/>
    </location>
</feature>